<gene>
    <name evidence="9" type="ORF">BLA60_18735</name>
</gene>
<dbReference type="GO" id="GO:0005886">
    <property type="term" value="C:plasma membrane"/>
    <property type="evidence" value="ECO:0007669"/>
    <property type="project" value="UniProtKB-SubCell"/>
</dbReference>
<evidence type="ECO:0008006" key="11">
    <source>
        <dbReference type="Google" id="ProtNLM"/>
    </source>
</evidence>
<keyword evidence="4" id="KW-1003">Cell membrane</keyword>
<organism evidence="9 10">
    <name type="scientific">Actinophytocola xinjiangensis</name>
    <dbReference type="NCBI Taxonomy" id="485602"/>
    <lineage>
        <taxon>Bacteria</taxon>
        <taxon>Bacillati</taxon>
        <taxon>Actinomycetota</taxon>
        <taxon>Actinomycetes</taxon>
        <taxon>Pseudonocardiales</taxon>
        <taxon>Pseudonocardiaceae</taxon>
    </lineage>
</organism>
<comment type="subcellular location">
    <subcellularLocation>
        <location evidence="1">Cell membrane</location>
        <topology evidence="1">Multi-pass membrane protein</topology>
    </subcellularLocation>
</comment>
<keyword evidence="6 8" id="KW-1133">Transmembrane helix</keyword>
<sequence>MSLRVRRRAVWMSVALLAVALAIGLWTLVTGSYRSSVGEVLAVFVGEGRRGLTQTVLNLRLPRLAGAALVGAALGMSGALFQSVSRNPLGSPDIIGLTAGSSTGAIVAILVLRGGSADVAAGAFAGALLTGVLVYLLTSRHGASGFRLILTGIGLSALLVGVNSYLITRADIADAETARRWLSGSLNGVRWEALVAPAVLLAVLVAGVLTLGHRLTVLETGDETAQARGVPVRRTRIAALFAGVALVGVATAVAGPVVFVALAAPHIARRLTGAPGPGLVPAALTGVVLVVASDLAVQRVVAPLQLPVGVGTAALGGLYLAWLLAGELRRRP</sequence>
<evidence type="ECO:0000256" key="4">
    <source>
        <dbReference type="ARBA" id="ARBA00022475"/>
    </source>
</evidence>
<feature type="transmembrane region" description="Helical" evidence="8">
    <location>
        <begin position="188"/>
        <end position="211"/>
    </location>
</feature>
<dbReference type="Proteomes" id="UP000185696">
    <property type="component" value="Unassembled WGS sequence"/>
</dbReference>
<dbReference type="PANTHER" id="PTHR30472">
    <property type="entry name" value="FERRIC ENTEROBACTIN TRANSPORT SYSTEM PERMEASE PROTEIN"/>
    <property type="match status" value="1"/>
</dbReference>
<dbReference type="GO" id="GO:0022857">
    <property type="term" value="F:transmembrane transporter activity"/>
    <property type="evidence" value="ECO:0007669"/>
    <property type="project" value="InterPro"/>
</dbReference>
<keyword evidence="7 8" id="KW-0472">Membrane</keyword>
<evidence type="ECO:0000313" key="9">
    <source>
        <dbReference type="EMBL" id="OLF09865.1"/>
    </source>
</evidence>
<name>A0A7Z1AX92_9PSEU</name>
<dbReference type="InterPro" id="IPR000522">
    <property type="entry name" value="ABC_transptr_permease_BtuC"/>
</dbReference>
<comment type="similarity">
    <text evidence="2">Belongs to the binding-protein-dependent transport system permease family. FecCD subfamily.</text>
</comment>
<protein>
    <recommendedName>
        <fullName evidence="11">Iron complex transport system permease protein</fullName>
    </recommendedName>
</protein>
<reference evidence="9 10" key="1">
    <citation type="submission" date="2016-12" db="EMBL/GenBank/DDBJ databases">
        <title>The draft genome sequence of Actinophytocola xinjiangensis.</title>
        <authorList>
            <person name="Wang W."/>
            <person name="Yuan L."/>
        </authorList>
    </citation>
    <scope>NUCLEOTIDE SEQUENCE [LARGE SCALE GENOMIC DNA]</scope>
    <source>
        <strain evidence="9 10">CGMCC 4.4663</strain>
    </source>
</reference>
<evidence type="ECO:0000256" key="1">
    <source>
        <dbReference type="ARBA" id="ARBA00004651"/>
    </source>
</evidence>
<dbReference type="PANTHER" id="PTHR30472:SF24">
    <property type="entry name" value="FERRIC ENTEROBACTIN TRANSPORT SYSTEM PERMEASE PROTEIN FEPG"/>
    <property type="match status" value="1"/>
</dbReference>
<dbReference type="Gene3D" id="1.10.3470.10">
    <property type="entry name" value="ABC transporter involved in vitamin B12 uptake, BtuC"/>
    <property type="match status" value="1"/>
</dbReference>
<feature type="transmembrane region" description="Helical" evidence="8">
    <location>
        <begin position="149"/>
        <end position="168"/>
    </location>
</feature>
<feature type="transmembrane region" description="Helical" evidence="8">
    <location>
        <begin position="304"/>
        <end position="325"/>
    </location>
</feature>
<evidence type="ECO:0000256" key="5">
    <source>
        <dbReference type="ARBA" id="ARBA00022692"/>
    </source>
</evidence>
<feature type="transmembrane region" description="Helical" evidence="8">
    <location>
        <begin position="119"/>
        <end position="137"/>
    </location>
</feature>
<feature type="transmembrane region" description="Helical" evidence="8">
    <location>
        <begin position="237"/>
        <end position="267"/>
    </location>
</feature>
<comment type="caution">
    <text evidence="9">The sequence shown here is derived from an EMBL/GenBank/DDBJ whole genome shotgun (WGS) entry which is preliminary data.</text>
</comment>
<dbReference type="InterPro" id="IPR037294">
    <property type="entry name" value="ABC_BtuC-like"/>
</dbReference>
<evidence type="ECO:0000256" key="8">
    <source>
        <dbReference type="SAM" id="Phobius"/>
    </source>
</evidence>
<evidence type="ECO:0000256" key="6">
    <source>
        <dbReference type="ARBA" id="ARBA00022989"/>
    </source>
</evidence>
<keyword evidence="5 8" id="KW-0812">Transmembrane</keyword>
<evidence type="ECO:0000256" key="3">
    <source>
        <dbReference type="ARBA" id="ARBA00022448"/>
    </source>
</evidence>
<proteinExistence type="inferred from homology"/>
<feature type="transmembrane region" description="Helical" evidence="8">
    <location>
        <begin position="94"/>
        <end position="113"/>
    </location>
</feature>
<keyword evidence="10" id="KW-1185">Reference proteome</keyword>
<evidence type="ECO:0000256" key="2">
    <source>
        <dbReference type="ARBA" id="ARBA00007935"/>
    </source>
</evidence>
<feature type="transmembrane region" description="Helical" evidence="8">
    <location>
        <begin position="9"/>
        <end position="29"/>
    </location>
</feature>
<dbReference type="AlphaFoldDB" id="A0A7Z1AX92"/>
<dbReference type="CDD" id="cd06550">
    <property type="entry name" value="TM_ABC_iron-siderophores_like"/>
    <property type="match status" value="1"/>
</dbReference>
<evidence type="ECO:0000313" key="10">
    <source>
        <dbReference type="Proteomes" id="UP000185696"/>
    </source>
</evidence>
<accession>A0A7Z1AX92</accession>
<feature type="transmembrane region" description="Helical" evidence="8">
    <location>
        <begin position="279"/>
        <end position="297"/>
    </location>
</feature>
<dbReference type="EMBL" id="MSIF01000008">
    <property type="protein sequence ID" value="OLF09865.1"/>
    <property type="molecule type" value="Genomic_DNA"/>
</dbReference>
<dbReference type="Pfam" id="PF01032">
    <property type="entry name" value="FecCD"/>
    <property type="match status" value="1"/>
</dbReference>
<dbReference type="GO" id="GO:0033214">
    <property type="term" value="P:siderophore-iron import into cell"/>
    <property type="evidence" value="ECO:0007669"/>
    <property type="project" value="TreeGrafter"/>
</dbReference>
<dbReference type="SUPFAM" id="SSF81345">
    <property type="entry name" value="ABC transporter involved in vitamin B12 uptake, BtuC"/>
    <property type="match status" value="1"/>
</dbReference>
<evidence type="ECO:0000256" key="7">
    <source>
        <dbReference type="ARBA" id="ARBA00023136"/>
    </source>
</evidence>
<keyword evidence="3" id="KW-0813">Transport</keyword>